<gene>
    <name evidence="2" type="ORF">N801_16250</name>
</gene>
<feature type="domain" description="DUF306" evidence="1">
    <location>
        <begin position="66"/>
        <end position="140"/>
    </location>
</feature>
<dbReference type="Proteomes" id="UP000030013">
    <property type="component" value="Unassembled WGS sequence"/>
</dbReference>
<dbReference type="InterPro" id="IPR038670">
    <property type="entry name" value="HslJ-like_sf"/>
</dbReference>
<sequence length="160" mass="17212">MLMSFTLRHRWVALAAVVAIVVLGGAYAVRLALHRAADEDAGWLDSLEPVQGQWVSSTGFARDGSSPWAAPVRVSVDGDELRFDVGCNRLTATATVDHHRLQSERGVMSTLIGCPPEVAAHEAWIAALVADHAQVQLKGSTEGMMFSLTSDAGWIGFLRD</sequence>
<keyword evidence="3" id="KW-1185">Reference proteome</keyword>
<proteinExistence type="predicted"/>
<reference evidence="2 3" key="1">
    <citation type="submission" date="2013-08" db="EMBL/GenBank/DDBJ databases">
        <title>The genome sequence of Knoellia aerolata.</title>
        <authorList>
            <person name="Zhu W."/>
            <person name="Wang G."/>
        </authorList>
    </citation>
    <scope>NUCLEOTIDE SEQUENCE [LARGE SCALE GENOMIC DNA]</scope>
    <source>
        <strain evidence="2 3">DSM 18566</strain>
    </source>
</reference>
<comment type="caution">
    <text evidence="2">The sequence shown here is derived from an EMBL/GenBank/DDBJ whole genome shotgun (WGS) entry which is preliminary data.</text>
</comment>
<evidence type="ECO:0000313" key="2">
    <source>
        <dbReference type="EMBL" id="KGN40218.1"/>
    </source>
</evidence>
<protein>
    <recommendedName>
        <fullName evidence="1">DUF306 domain-containing protein</fullName>
    </recommendedName>
</protein>
<name>A0A0A0JSR7_9MICO</name>
<evidence type="ECO:0000313" key="3">
    <source>
        <dbReference type="Proteomes" id="UP000030013"/>
    </source>
</evidence>
<dbReference type="Pfam" id="PF03724">
    <property type="entry name" value="META"/>
    <property type="match status" value="1"/>
</dbReference>
<dbReference type="Gene3D" id="2.40.128.270">
    <property type="match status" value="1"/>
</dbReference>
<dbReference type="AlphaFoldDB" id="A0A0A0JSR7"/>
<dbReference type="EMBL" id="AVPL01000049">
    <property type="protein sequence ID" value="KGN40218.1"/>
    <property type="molecule type" value="Genomic_DNA"/>
</dbReference>
<dbReference type="InterPro" id="IPR005184">
    <property type="entry name" value="DUF306_Meta_HslJ"/>
</dbReference>
<accession>A0A0A0JSR7</accession>
<dbReference type="eggNOG" id="ENOG50322HW">
    <property type="taxonomic scope" value="Bacteria"/>
</dbReference>
<evidence type="ECO:0000259" key="1">
    <source>
        <dbReference type="Pfam" id="PF03724"/>
    </source>
</evidence>
<organism evidence="2 3">
    <name type="scientific">Knoellia aerolata DSM 18566</name>
    <dbReference type="NCBI Taxonomy" id="1385519"/>
    <lineage>
        <taxon>Bacteria</taxon>
        <taxon>Bacillati</taxon>
        <taxon>Actinomycetota</taxon>
        <taxon>Actinomycetes</taxon>
        <taxon>Micrococcales</taxon>
        <taxon>Intrasporangiaceae</taxon>
        <taxon>Knoellia</taxon>
    </lineage>
</organism>